<dbReference type="HOGENOM" id="CLU_042007_0_0_9"/>
<gene>
    <name evidence="1" type="ordered locus">Mahau_1456</name>
</gene>
<proteinExistence type="predicted"/>
<dbReference type="AlphaFoldDB" id="F3ZXX8"/>
<evidence type="ECO:0000313" key="1">
    <source>
        <dbReference type="EMBL" id="AEE96648.1"/>
    </source>
</evidence>
<dbReference type="Proteomes" id="UP000008457">
    <property type="component" value="Chromosome"/>
</dbReference>
<evidence type="ECO:0008006" key="3">
    <source>
        <dbReference type="Google" id="ProtNLM"/>
    </source>
</evidence>
<dbReference type="STRING" id="697281.Mahau_1456"/>
<keyword evidence="2" id="KW-1185">Reference proteome</keyword>
<accession>F3ZXX8</accession>
<dbReference type="EMBL" id="CP002360">
    <property type="protein sequence ID" value="AEE96648.1"/>
    <property type="molecule type" value="Genomic_DNA"/>
</dbReference>
<protein>
    <recommendedName>
        <fullName evidence="3">DUF3866 domain-containing protein</fullName>
    </recommendedName>
</protein>
<name>F3ZXX8_MAHA5</name>
<evidence type="ECO:0000313" key="2">
    <source>
        <dbReference type="Proteomes" id="UP000008457"/>
    </source>
</evidence>
<dbReference type="KEGG" id="mas:Mahau_1456"/>
<organism evidence="1 2">
    <name type="scientific">Mahella australiensis (strain DSM 15567 / CIP 107919 / 50-1 BON)</name>
    <dbReference type="NCBI Taxonomy" id="697281"/>
    <lineage>
        <taxon>Bacteria</taxon>
        <taxon>Bacillati</taxon>
        <taxon>Bacillota</taxon>
        <taxon>Clostridia</taxon>
        <taxon>Thermoanaerobacterales</taxon>
        <taxon>Thermoanaerobacterales Family IV. Incertae Sedis</taxon>
        <taxon>Mahella</taxon>
    </lineage>
</organism>
<dbReference type="eggNOG" id="COG3502">
    <property type="taxonomic scope" value="Bacteria"/>
</dbReference>
<dbReference type="InterPro" id="IPR024479">
    <property type="entry name" value="DUF3866"/>
</dbReference>
<sequence>MTLECGVVANIIQEDDTVQILYVDLNGLVEKAINYKDIYGRIEIGQKVWLNTTAVRLKLGSGGFHFVLWHDAMHAVKMYGDGHIMKLPYTPWQFGCLSVEEDDSAYHSAFTRECTLDGMPVIICELHSMLAPTAAVLKYIGFDTLAYIMTDRACLPIAFSNTVKELRRKELLDYTITVGNAFGGDYEAVNLYTALITAHRIARADAAIVAIGPGIIGTGTMYGFSTLEQGHYIDDVNALSGRAIFMPRISFSDPRSRHIGISHHSLTALSLAAHTQAEVYIPILPKKQMRMVISQIEGGNLLNKHRWRFRDGSCIGAIMERYGLHVTTMGRSYNDDPAFFKVAGALKNI</sequence>
<dbReference type="Pfam" id="PF12982">
    <property type="entry name" value="DUF3866"/>
    <property type="match status" value="1"/>
</dbReference>
<reference evidence="2" key="1">
    <citation type="submission" date="2010-11" db="EMBL/GenBank/DDBJ databases">
        <title>The complete genome of Mahella australiensis DSM 15567.</title>
        <authorList>
            <consortium name="US DOE Joint Genome Institute (JGI-PGF)"/>
            <person name="Lucas S."/>
            <person name="Copeland A."/>
            <person name="Lapidus A."/>
            <person name="Bruce D."/>
            <person name="Goodwin L."/>
            <person name="Pitluck S."/>
            <person name="Kyrpides N."/>
            <person name="Mavromatis K."/>
            <person name="Pagani I."/>
            <person name="Ivanova N."/>
            <person name="Teshima H."/>
            <person name="Brettin T."/>
            <person name="Detter J.C."/>
            <person name="Han C."/>
            <person name="Tapia R."/>
            <person name="Land M."/>
            <person name="Hauser L."/>
            <person name="Markowitz V."/>
            <person name="Cheng J.-F."/>
            <person name="Hugenholtz P."/>
            <person name="Woyke T."/>
            <person name="Wu D."/>
            <person name="Spring S."/>
            <person name="Pukall R."/>
            <person name="Steenblock K."/>
            <person name="Schneider S."/>
            <person name="Klenk H.-P."/>
            <person name="Eisen J.A."/>
        </authorList>
    </citation>
    <scope>NUCLEOTIDE SEQUENCE [LARGE SCALE GENOMIC DNA]</scope>
    <source>
        <strain evidence="2">DSM 15567 / CIP 107919 / 50-1 BON</strain>
    </source>
</reference>
<reference evidence="1 2" key="2">
    <citation type="journal article" date="2011" name="Stand. Genomic Sci.">
        <title>Complete genome sequence of Mahella australiensis type strain (50-1 BON).</title>
        <authorList>
            <person name="Sikorski J."/>
            <person name="Teshima H."/>
            <person name="Nolan M."/>
            <person name="Lucas S."/>
            <person name="Hammon N."/>
            <person name="Deshpande S."/>
            <person name="Cheng J.F."/>
            <person name="Pitluck S."/>
            <person name="Liolios K."/>
            <person name="Pagani I."/>
            <person name="Ivanova N."/>
            <person name="Huntemann M."/>
            <person name="Mavromatis K."/>
            <person name="Ovchinikova G."/>
            <person name="Pati A."/>
            <person name="Tapia R."/>
            <person name="Han C."/>
            <person name="Goodwin L."/>
            <person name="Chen A."/>
            <person name="Palaniappan K."/>
            <person name="Land M."/>
            <person name="Hauser L."/>
            <person name="Ngatchou-Djao O.D."/>
            <person name="Rohde M."/>
            <person name="Pukall R."/>
            <person name="Spring S."/>
            <person name="Abt B."/>
            <person name="Goker M."/>
            <person name="Detter J.C."/>
            <person name="Woyke T."/>
            <person name="Bristow J."/>
            <person name="Markowitz V."/>
            <person name="Hugenholtz P."/>
            <person name="Eisen J.A."/>
            <person name="Kyrpides N.C."/>
            <person name="Klenk H.P."/>
            <person name="Lapidus A."/>
        </authorList>
    </citation>
    <scope>NUCLEOTIDE SEQUENCE [LARGE SCALE GENOMIC DNA]</scope>
    <source>
        <strain evidence="2">DSM 15567 / CIP 107919 / 50-1 BON</strain>
    </source>
</reference>